<proteinExistence type="predicted"/>
<feature type="region of interest" description="Disordered" evidence="1">
    <location>
        <begin position="155"/>
        <end position="177"/>
    </location>
</feature>
<feature type="compositionally biased region" description="Low complexity" evidence="1">
    <location>
        <begin position="155"/>
        <end position="165"/>
    </location>
</feature>
<keyword evidence="3" id="KW-1185">Reference proteome</keyword>
<evidence type="ECO:0000313" key="2">
    <source>
        <dbReference type="EMBL" id="PIC13256.1"/>
    </source>
</evidence>
<dbReference type="AlphaFoldDB" id="A0A2G5SEE3"/>
<feature type="region of interest" description="Disordered" evidence="1">
    <location>
        <begin position="1"/>
        <end position="88"/>
    </location>
</feature>
<dbReference type="Proteomes" id="UP000230233">
    <property type="component" value="Unassembled WGS sequence"/>
</dbReference>
<comment type="caution">
    <text evidence="2">The sequence shown here is derived from an EMBL/GenBank/DDBJ whole genome shotgun (WGS) entry which is preliminary data.</text>
</comment>
<name>A0A2G5SEE3_9PELO</name>
<sequence>MSAENQENRGLPTKKAKFGDGSVGMTEKTARGIRSPLSSSENNIEHVQTVSVADTASSTSNIFNTTEERAMTAEEEEEKTARDRREEPTRRRLLRIETLLIGPLARNRIKIPSLRGQSNTVLIKYPSTTQDASEEKSIIQDISSELTGKLVMKSATNSTPPATTSLQHSKELKERPPLSKKIADCPLLKVHEEANHELNNTTDRYQH</sequence>
<reference evidence="3" key="1">
    <citation type="submission" date="2017-10" db="EMBL/GenBank/DDBJ databases">
        <title>Rapid genome shrinkage in a self-fertile nematode reveals novel sperm competition proteins.</title>
        <authorList>
            <person name="Yin D."/>
            <person name="Schwarz E.M."/>
            <person name="Thomas C.G."/>
            <person name="Felde R.L."/>
            <person name="Korf I.F."/>
            <person name="Cutter A.D."/>
            <person name="Schartner C.M."/>
            <person name="Ralston E.J."/>
            <person name="Meyer B.J."/>
            <person name="Haag E.S."/>
        </authorList>
    </citation>
    <scope>NUCLEOTIDE SEQUENCE [LARGE SCALE GENOMIC DNA]</scope>
    <source>
        <strain evidence="3">JU1422</strain>
    </source>
</reference>
<protein>
    <submittedName>
        <fullName evidence="2">Uncharacterized protein</fullName>
    </submittedName>
</protein>
<organism evidence="2 3">
    <name type="scientific">Caenorhabditis nigoni</name>
    <dbReference type="NCBI Taxonomy" id="1611254"/>
    <lineage>
        <taxon>Eukaryota</taxon>
        <taxon>Metazoa</taxon>
        <taxon>Ecdysozoa</taxon>
        <taxon>Nematoda</taxon>
        <taxon>Chromadorea</taxon>
        <taxon>Rhabditida</taxon>
        <taxon>Rhabditina</taxon>
        <taxon>Rhabditomorpha</taxon>
        <taxon>Rhabditoidea</taxon>
        <taxon>Rhabditidae</taxon>
        <taxon>Peloderinae</taxon>
        <taxon>Caenorhabditis</taxon>
    </lineage>
</organism>
<feature type="compositionally biased region" description="Low complexity" evidence="1">
    <location>
        <begin position="49"/>
        <end position="60"/>
    </location>
</feature>
<evidence type="ECO:0000256" key="1">
    <source>
        <dbReference type="SAM" id="MobiDB-lite"/>
    </source>
</evidence>
<gene>
    <name evidence="2" type="ORF">B9Z55_027892</name>
</gene>
<dbReference type="EMBL" id="PDUG01000014">
    <property type="protein sequence ID" value="PIC13256.1"/>
    <property type="molecule type" value="Genomic_DNA"/>
</dbReference>
<feature type="compositionally biased region" description="Basic and acidic residues" evidence="1">
    <location>
        <begin position="79"/>
        <end position="88"/>
    </location>
</feature>
<accession>A0A2G5SEE3</accession>
<evidence type="ECO:0000313" key="3">
    <source>
        <dbReference type="Proteomes" id="UP000230233"/>
    </source>
</evidence>
<feature type="compositionally biased region" description="Polar residues" evidence="1">
    <location>
        <begin position="36"/>
        <end position="48"/>
    </location>
</feature>
<feature type="compositionally biased region" description="Basic and acidic residues" evidence="1">
    <location>
        <begin position="168"/>
        <end position="177"/>
    </location>
</feature>